<evidence type="ECO:0000313" key="2">
    <source>
        <dbReference type="Proteomes" id="UP000265520"/>
    </source>
</evidence>
<organism evidence="1 2">
    <name type="scientific">Trifolium medium</name>
    <dbReference type="NCBI Taxonomy" id="97028"/>
    <lineage>
        <taxon>Eukaryota</taxon>
        <taxon>Viridiplantae</taxon>
        <taxon>Streptophyta</taxon>
        <taxon>Embryophyta</taxon>
        <taxon>Tracheophyta</taxon>
        <taxon>Spermatophyta</taxon>
        <taxon>Magnoliopsida</taxon>
        <taxon>eudicotyledons</taxon>
        <taxon>Gunneridae</taxon>
        <taxon>Pentapetalae</taxon>
        <taxon>rosids</taxon>
        <taxon>fabids</taxon>
        <taxon>Fabales</taxon>
        <taxon>Fabaceae</taxon>
        <taxon>Papilionoideae</taxon>
        <taxon>50 kb inversion clade</taxon>
        <taxon>NPAAA clade</taxon>
        <taxon>Hologalegina</taxon>
        <taxon>IRL clade</taxon>
        <taxon>Trifolieae</taxon>
        <taxon>Trifolium</taxon>
    </lineage>
</organism>
<proteinExistence type="predicted"/>
<name>A0A392TT29_9FABA</name>
<keyword evidence="2" id="KW-1185">Reference proteome</keyword>
<protein>
    <submittedName>
        <fullName evidence="1">Uncharacterized protein</fullName>
    </submittedName>
</protein>
<accession>A0A392TT29</accession>
<dbReference type="Proteomes" id="UP000265520">
    <property type="component" value="Unassembled WGS sequence"/>
</dbReference>
<comment type="caution">
    <text evidence="1">The sequence shown here is derived from an EMBL/GenBank/DDBJ whole genome shotgun (WGS) entry which is preliminary data.</text>
</comment>
<reference evidence="1 2" key="1">
    <citation type="journal article" date="2018" name="Front. Plant Sci.">
        <title>Red Clover (Trifolium pratense) and Zigzag Clover (T. medium) - A Picture of Genomic Similarities and Differences.</title>
        <authorList>
            <person name="Dluhosova J."/>
            <person name="Istvanek J."/>
            <person name="Nedelnik J."/>
            <person name="Repkova J."/>
        </authorList>
    </citation>
    <scope>NUCLEOTIDE SEQUENCE [LARGE SCALE GENOMIC DNA]</scope>
    <source>
        <strain evidence="2">cv. 10/8</strain>
        <tissue evidence="1">Leaf</tissue>
    </source>
</reference>
<sequence>MMRAAPALAARRADTI</sequence>
<dbReference type="EMBL" id="LXQA010649127">
    <property type="protein sequence ID" value="MCI64088.1"/>
    <property type="molecule type" value="Genomic_DNA"/>
</dbReference>
<dbReference type="AlphaFoldDB" id="A0A392TT29"/>
<feature type="non-terminal residue" evidence="1">
    <location>
        <position position="16"/>
    </location>
</feature>
<evidence type="ECO:0000313" key="1">
    <source>
        <dbReference type="EMBL" id="MCI64088.1"/>
    </source>
</evidence>